<evidence type="ECO:0000256" key="1">
    <source>
        <dbReference type="SAM" id="MobiDB-lite"/>
    </source>
</evidence>
<feature type="compositionally biased region" description="Basic residues" evidence="1">
    <location>
        <begin position="288"/>
        <end position="301"/>
    </location>
</feature>
<name>A0ABP1E9X5_9APHY</name>
<proteinExistence type="predicted"/>
<feature type="region of interest" description="Disordered" evidence="1">
    <location>
        <begin position="12"/>
        <end position="36"/>
    </location>
</feature>
<gene>
    <name evidence="3" type="ORF">GFSPODELE1_LOCUS10330</name>
</gene>
<evidence type="ECO:0000259" key="2">
    <source>
        <dbReference type="SMART" id="SM00225"/>
    </source>
</evidence>
<protein>
    <recommendedName>
        <fullName evidence="2">BTB domain-containing protein</fullName>
    </recommendedName>
</protein>
<dbReference type="Gene3D" id="3.30.710.10">
    <property type="entry name" value="Potassium Channel Kv1.1, Chain A"/>
    <property type="match status" value="1"/>
</dbReference>
<dbReference type="Proteomes" id="UP001497453">
    <property type="component" value="Chromosome 8"/>
</dbReference>
<feature type="compositionally biased region" description="Basic and acidic residues" evidence="1">
    <location>
        <begin position="12"/>
        <end position="22"/>
    </location>
</feature>
<dbReference type="SMART" id="SM00225">
    <property type="entry name" value="BTB"/>
    <property type="match status" value="1"/>
</dbReference>
<keyword evidence="4" id="KW-1185">Reference proteome</keyword>
<feature type="domain" description="BTB" evidence="2">
    <location>
        <begin position="49"/>
        <end position="170"/>
    </location>
</feature>
<reference evidence="4" key="1">
    <citation type="submission" date="2024-04" db="EMBL/GenBank/DDBJ databases">
        <authorList>
            <person name="Shaw F."/>
            <person name="Minotto A."/>
        </authorList>
    </citation>
    <scope>NUCLEOTIDE SEQUENCE [LARGE SCALE GENOMIC DNA]</scope>
</reference>
<evidence type="ECO:0000313" key="4">
    <source>
        <dbReference type="Proteomes" id="UP001497453"/>
    </source>
</evidence>
<dbReference type="EMBL" id="OZ037951">
    <property type="protein sequence ID" value="CAL1715629.1"/>
    <property type="molecule type" value="Genomic_DNA"/>
</dbReference>
<dbReference type="InterPro" id="IPR011333">
    <property type="entry name" value="SKP1/BTB/POZ_sf"/>
</dbReference>
<accession>A0ABP1E9X5</accession>
<organism evidence="3 4">
    <name type="scientific">Somion occarium</name>
    <dbReference type="NCBI Taxonomy" id="3059160"/>
    <lineage>
        <taxon>Eukaryota</taxon>
        <taxon>Fungi</taxon>
        <taxon>Dikarya</taxon>
        <taxon>Basidiomycota</taxon>
        <taxon>Agaricomycotina</taxon>
        <taxon>Agaricomycetes</taxon>
        <taxon>Polyporales</taxon>
        <taxon>Cerrenaceae</taxon>
        <taxon>Somion</taxon>
    </lineage>
</organism>
<dbReference type="InterPro" id="IPR000210">
    <property type="entry name" value="BTB/POZ_dom"/>
</dbReference>
<evidence type="ECO:0000313" key="3">
    <source>
        <dbReference type="EMBL" id="CAL1715629.1"/>
    </source>
</evidence>
<feature type="region of interest" description="Disordered" evidence="1">
    <location>
        <begin position="282"/>
        <end position="308"/>
    </location>
</feature>
<sequence length="399" mass="44587">MSTDTEVKLLAKAVSDSDRESKISLPGSDSSDHDEPIDMRHNDLWFSDGSVVLRAEQTLFRVHMSQLSRHSLLFRDMFTLPQPSTASEPSPSAIHSPQTDLGYIEGCPVIHLHDKAEDLANLLIALYDGPTFGNNDRSDFRVVSGILRLSAKYIIDSLRAKALAHLSEAWPSTLKAWDLREDLARVYELETGTPRGFRYPSPIVVINLAREIDALSLLPSAFYDLSRYSYTQIFEPREESPLCDDLSTPHDSRCHLSLLDIQKLGMGKEASSHAITSLIQSMTSPAHPHPHHPTSNTHRRNLSASGGRNRTNAICTTASACRSDFLELAQLATQHYIFDREKGCADPLYVAEELGQLKSAETTDGEDCVACARSLEAWAVRERERLWKTIPTWFRLDSS</sequence>